<dbReference type="InterPro" id="IPR005471">
    <property type="entry name" value="Tscrpt_reg_IclR_N"/>
</dbReference>
<dbReference type="GO" id="GO:0003677">
    <property type="term" value="F:DNA binding"/>
    <property type="evidence" value="ECO:0007669"/>
    <property type="project" value="InterPro"/>
</dbReference>
<keyword evidence="1" id="KW-0805">Transcription regulation</keyword>
<dbReference type="PANTHER" id="PTHR30136:SF35">
    <property type="entry name" value="HTH-TYPE TRANSCRIPTIONAL REGULATOR RV1719"/>
    <property type="match status" value="1"/>
</dbReference>
<evidence type="ECO:0000259" key="4">
    <source>
        <dbReference type="PROSITE" id="PS51077"/>
    </source>
</evidence>
<evidence type="ECO:0000313" key="6">
    <source>
        <dbReference type="Proteomes" id="UP001139451"/>
    </source>
</evidence>
<dbReference type="Pfam" id="PF09339">
    <property type="entry name" value="HTH_IclR"/>
    <property type="match status" value="1"/>
</dbReference>
<dbReference type="EMBL" id="JAMLDX010000009">
    <property type="protein sequence ID" value="MCP3731272.1"/>
    <property type="molecule type" value="Genomic_DNA"/>
</dbReference>
<keyword evidence="6" id="KW-1185">Reference proteome</keyword>
<protein>
    <submittedName>
        <fullName evidence="5">Helix-turn-helix domain-containing protein</fullName>
    </submittedName>
</protein>
<dbReference type="PROSITE" id="PS51077">
    <property type="entry name" value="HTH_ICLR"/>
    <property type="match status" value="1"/>
</dbReference>
<evidence type="ECO:0000256" key="2">
    <source>
        <dbReference type="ARBA" id="ARBA00023163"/>
    </source>
</evidence>
<feature type="domain" description="HTH iclR-type" evidence="4">
    <location>
        <begin position="10"/>
        <end position="72"/>
    </location>
</feature>
<dbReference type="Proteomes" id="UP001139451">
    <property type="component" value="Unassembled WGS sequence"/>
</dbReference>
<dbReference type="AlphaFoldDB" id="A0A9X2HKA7"/>
<dbReference type="GO" id="GO:0003700">
    <property type="term" value="F:DNA-binding transcription factor activity"/>
    <property type="evidence" value="ECO:0007669"/>
    <property type="project" value="TreeGrafter"/>
</dbReference>
<evidence type="ECO:0000256" key="1">
    <source>
        <dbReference type="ARBA" id="ARBA00023015"/>
    </source>
</evidence>
<dbReference type="PANTHER" id="PTHR30136">
    <property type="entry name" value="HELIX-TURN-HELIX TRANSCRIPTIONAL REGULATOR, ICLR FAMILY"/>
    <property type="match status" value="1"/>
</dbReference>
<dbReference type="Gene3D" id="1.10.10.10">
    <property type="entry name" value="Winged helix-like DNA-binding domain superfamily/Winged helix DNA-binding domain"/>
    <property type="match status" value="1"/>
</dbReference>
<keyword evidence="2" id="KW-0804">Transcription</keyword>
<name>A0A9X2HKA7_9SPHN</name>
<reference evidence="5" key="1">
    <citation type="submission" date="2022-05" db="EMBL/GenBank/DDBJ databases">
        <title>Sphingomonas sp. strain MG17 Genome sequencing and assembly.</title>
        <authorList>
            <person name="Kim I."/>
        </authorList>
    </citation>
    <scope>NUCLEOTIDE SEQUENCE</scope>
    <source>
        <strain evidence="5">MG17</strain>
    </source>
</reference>
<dbReference type="InterPro" id="IPR029016">
    <property type="entry name" value="GAF-like_dom_sf"/>
</dbReference>
<gene>
    <name evidence="5" type="ORF">M9978_12625</name>
</gene>
<dbReference type="GO" id="GO:0045892">
    <property type="term" value="P:negative regulation of DNA-templated transcription"/>
    <property type="evidence" value="ECO:0007669"/>
    <property type="project" value="TreeGrafter"/>
</dbReference>
<dbReference type="SUPFAM" id="SSF55781">
    <property type="entry name" value="GAF domain-like"/>
    <property type="match status" value="1"/>
</dbReference>
<dbReference type="InterPro" id="IPR036388">
    <property type="entry name" value="WH-like_DNA-bd_sf"/>
</dbReference>
<dbReference type="Gene3D" id="3.30.450.40">
    <property type="match status" value="1"/>
</dbReference>
<sequence length="274" mass="30205">MTRPLDVKTIKSAKRVLQVFEFFDSSRREATVMEIAREYGYPQSSTSELLSCLVELGFLHRDRYRRTYRPTAKVAVLGAWTSPALFRRGGVLAMMDELASDLDCSVVLAGCVGLNVEHLEYVHGGTELSEDEQPGAITTTTVGRLLLSVNDRFVIRKRVHHINSEVAEDRRVRVEDLFVEVDQMRKHGFAISPGVSQGQGGIVATLLPRDGAHDELAIALVVGEGDLRGAAFFMNALRDAIASHVHPDRRGSVERHSRHVPPPPAMVPAMAQAS</sequence>
<dbReference type="InterPro" id="IPR050707">
    <property type="entry name" value="HTH_MetabolicPath_Reg"/>
</dbReference>
<evidence type="ECO:0000313" key="5">
    <source>
        <dbReference type="EMBL" id="MCP3731272.1"/>
    </source>
</evidence>
<comment type="caution">
    <text evidence="5">The sequence shown here is derived from an EMBL/GenBank/DDBJ whole genome shotgun (WGS) entry which is preliminary data.</text>
</comment>
<dbReference type="SMART" id="SM00346">
    <property type="entry name" value="HTH_ICLR"/>
    <property type="match status" value="1"/>
</dbReference>
<dbReference type="RefSeq" id="WP_254293721.1">
    <property type="nucleotide sequence ID" value="NZ_JAMLDX010000009.1"/>
</dbReference>
<accession>A0A9X2HKA7</accession>
<dbReference type="InterPro" id="IPR036390">
    <property type="entry name" value="WH_DNA-bd_sf"/>
</dbReference>
<proteinExistence type="predicted"/>
<evidence type="ECO:0000256" key="3">
    <source>
        <dbReference type="SAM" id="MobiDB-lite"/>
    </source>
</evidence>
<dbReference type="SUPFAM" id="SSF46785">
    <property type="entry name" value="Winged helix' DNA-binding domain"/>
    <property type="match status" value="1"/>
</dbReference>
<organism evidence="5 6">
    <name type="scientific">Sphingomonas tagetis</name>
    <dbReference type="NCBI Taxonomy" id="2949092"/>
    <lineage>
        <taxon>Bacteria</taxon>
        <taxon>Pseudomonadati</taxon>
        <taxon>Pseudomonadota</taxon>
        <taxon>Alphaproteobacteria</taxon>
        <taxon>Sphingomonadales</taxon>
        <taxon>Sphingomonadaceae</taxon>
        <taxon>Sphingomonas</taxon>
    </lineage>
</organism>
<feature type="region of interest" description="Disordered" evidence="3">
    <location>
        <begin position="247"/>
        <end position="274"/>
    </location>
</feature>